<comment type="caution">
    <text evidence="1">The sequence shown here is derived from an EMBL/GenBank/DDBJ whole genome shotgun (WGS) entry which is preliminary data.</text>
</comment>
<accession>A0ACC2G5U3</accession>
<evidence type="ECO:0000313" key="2">
    <source>
        <dbReference type="Proteomes" id="UP001157502"/>
    </source>
</evidence>
<reference evidence="1" key="1">
    <citation type="submission" date="2021-05" db="EMBL/GenBank/DDBJ databases">
        <authorList>
            <person name="Pan Q."/>
            <person name="Jouanno E."/>
            <person name="Zahm M."/>
            <person name="Klopp C."/>
            <person name="Cabau C."/>
            <person name="Louis A."/>
            <person name="Berthelot C."/>
            <person name="Parey E."/>
            <person name="Roest Crollius H."/>
            <person name="Montfort J."/>
            <person name="Robinson-Rechavi M."/>
            <person name="Bouchez O."/>
            <person name="Lampietro C."/>
            <person name="Lopez Roques C."/>
            <person name="Donnadieu C."/>
            <person name="Postlethwait J."/>
            <person name="Bobe J."/>
            <person name="Dillon D."/>
            <person name="Chandos A."/>
            <person name="von Hippel F."/>
            <person name="Guiguen Y."/>
        </authorList>
    </citation>
    <scope>NUCLEOTIDE SEQUENCE</scope>
    <source>
        <strain evidence="1">YG-Jan2019</strain>
    </source>
</reference>
<dbReference type="Proteomes" id="UP001157502">
    <property type="component" value="Chromosome 17"/>
</dbReference>
<evidence type="ECO:0000313" key="1">
    <source>
        <dbReference type="EMBL" id="KAJ7998969.1"/>
    </source>
</evidence>
<name>A0ACC2G5U3_DALPE</name>
<proteinExistence type="predicted"/>
<gene>
    <name evidence="1" type="ORF">DPEC_G00210510</name>
</gene>
<organism evidence="1 2">
    <name type="scientific">Dallia pectoralis</name>
    <name type="common">Alaska blackfish</name>
    <dbReference type="NCBI Taxonomy" id="75939"/>
    <lineage>
        <taxon>Eukaryota</taxon>
        <taxon>Metazoa</taxon>
        <taxon>Chordata</taxon>
        <taxon>Craniata</taxon>
        <taxon>Vertebrata</taxon>
        <taxon>Euteleostomi</taxon>
        <taxon>Actinopterygii</taxon>
        <taxon>Neopterygii</taxon>
        <taxon>Teleostei</taxon>
        <taxon>Protacanthopterygii</taxon>
        <taxon>Esociformes</taxon>
        <taxon>Umbridae</taxon>
        <taxon>Dallia</taxon>
    </lineage>
</organism>
<keyword evidence="2" id="KW-1185">Reference proteome</keyword>
<dbReference type="EMBL" id="CM055744">
    <property type="protein sequence ID" value="KAJ7998969.1"/>
    <property type="molecule type" value="Genomic_DNA"/>
</dbReference>
<protein>
    <submittedName>
        <fullName evidence="1">Uncharacterized protein</fullName>
    </submittedName>
</protein>
<sequence length="106" mass="11743">MDDRVLWWSGEAAWRPLPPSAMAQLHARLGQRNADMWLAQRQAWIRGERTASPPLCMTLHFRRLNQGETLLSVPLGAENTGPLSPPGRLLSQPSPLPLCPGLDLAQ</sequence>